<keyword evidence="8" id="KW-1185">Reference proteome</keyword>
<accession>A0A178FDN9</accession>
<dbReference type="PROSITE" id="PS00383">
    <property type="entry name" value="TYR_PHOSPHATASE_1"/>
    <property type="match status" value="1"/>
</dbReference>
<dbReference type="InterPro" id="IPR016130">
    <property type="entry name" value="Tyr_Pase_AS"/>
</dbReference>
<dbReference type="Pfam" id="PF00782">
    <property type="entry name" value="DSPc"/>
    <property type="match status" value="1"/>
</dbReference>
<comment type="similarity">
    <text evidence="1">Belongs to the protein-tyrosine phosphatase family. Non-receptor class dual specificity subfamily.</text>
</comment>
<evidence type="ECO:0000313" key="7">
    <source>
        <dbReference type="EMBL" id="OAL70702.1"/>
    </source>
</evidence>
<dbReference type="PROSITE" id="PS50056">
    <property type="entry name" value="TYR_PHOSPHATASE_2"/>
    <property type="match status" value="1"/>
</dbReference>
<name>A0A178FDN9_TRIVO</name>
<dbReference type="PANTHER" id="PTHR45848:SF4">
    <property type="entry name" value="DUAL SPECIFICITY PROTEIN PHOSPHATASE 12"/>
    <property type="match status" value="1"/>
</dbReference>
<evidence type="ECO:0000256" key="3">
    <source>
        <dbReference type="ARBA" id="ARBA00022801"/>
    </source>
</evidence>
<keyword evidence="3" id="KW-0378">Hydrolase</keyword>
<dbReference type="GO" id="GO:0004725">
    <property type="term" value="F:protein tyrosine phosphatase activity"/>
    <property type="evidence" value="ECO:0007669"/>
    <property type="project" value="UniProtKB-EC"/>
</dbReference>
<proteinExistence type="inferred from homology"/>
<dbReference type="InterPro" id="IPR029021">
    <property type="entry name" value="Prot-tyrosine_phosphatase-like"/>
</dbReference>
<evidence type="ECO:0000256" key="1">
    <source>
        <dbReference type="ARBA" id="ARBA00008601"/>
    </source>
</evidence>
<dbReference type="Gene3D" id="3.90.190.10">
    <property type="entry name" value="Protein tyrosine phosphatase superfamily"/>
    <property type="match status" value="1"/>
</dbReference>
<dbReference type="Proteomes" id="UP000243519">
    <property type="component" value="Unassembled WGS sequence"/>
</dbReference>
<dbReference type="PROSITE" id="PS50054">
    <property type="entry name" value="TYR_PHOSPHATASE_DUAL"/>
    <property type="match status" value="1"/>
</dbReference>
<evidence type="ECO:0000256" key="2">
    <source>
        <dbReference type="ARBA" id="ARBA00013064"/>
    </source>
</evidence>
<feature type="domain" description="Tyrosine specific protein phosphatases" evidence="6">
    <location>
        <begin position="63"/>
        <end position="128"/>
    </location>
</feature>
<dbReference type="AlphaFoldDB" id="A0A178FDN9"/>
<evidence type="ECO:0000259" key="5">
    <source>
        <dbReference type="PROSITE" id="PS50054"/>
    </source>
</evidence>
<dbReference type="EC" id="3.1.3.48" evidence="2"/>
<dbReference type="CDD" id="cd14518">
    <property type="entry name" value="DSP_fungal_YVH1"/>
    <property type="match status" value="1"/>
</dbReference>
<gene>
    <name evidence="7" type="ORF">A7D00_5030</name>
</gene>
<evidence type="ECO:0000259" key="6">
    <source>
        <dbReference type="PROSITE" id="PS50056"/>
    </source>
</evidence>
<dbReference type="InterPro" id="IPR020422">
    <property type="entry name" value="TYR_PHOSPHATASE_DUAL_dom"/>
</dbReference>
<sequence>MALNRVGDDNLYIGGLMALNNKLALERESITHTLTVLRLNVDEERFKPFKEHLHIPVDDVDDEDLLQHFPTTNAFIRSGLESGTGGVLVHCAMGKSRSATVCIAYLLHKDPGALTPRGALDLIRRTRPLCEPNDGFMEQLELYHQMGCPDNVVDHPVYQRWLYQRAVQDSVACGKGPELDEIHFEDQGISNNSIGDFKEPVDSTETATRHTTIHHSAYPGKQKRLIPDATPCPHIVIDSHVITAVNMRPHLPPPTHLDAPVTFPVIIGSNVL</sequence>
<dbReference type="GO" id="GO:0008138">
    <property type="term" value="F:protein tyrosine/serine/threonine phosphatase activity"/>
    <property type="evidence" value="ECO:0007669"/>
    <property type="project" value="TreeGrafter"/>
</dbReference>
<dbReference type="SMART" id="SM00195">
    <property type="entry name" value="DSPc"/>
    <property type="match status" value="1"/>
</dbReference>
<keyword evidence="4" id="KW-0904">Protein phosphatase</keyword>
<dbReference type="SUPFAM" id="SSF52799">
    <property type="entry name" value="(Phosphotyrosine protein) phosphatases II"/>
    <property type="match status" value="1"/>
</dbReference>
<dbReference type="EMBL" id="LHPN01000008">
    <property type="protein sequence ID" value="OAL70702.1"/>
    <property type="molecule type" value="Genomic_DNA"/>
</dbReference>
<organism evidence="7 8">
    <name type="scientific">Trichophyton violaceum</name>
    <dbReference type="NCBI Taxonomy" id="34388"/>
    <lineage>
        <taxon>Eukaryota</taxon>
        <taxon>Fungi</taxon>
        <taxon>Dikarya</taxon>
        <taxon>Ascomycota</taxon>
        <taxon>Pezizomycotina</taxon>
        <taxon>Eurotiomycetes</taxon>
        <taxon>Eurotiomycetidae</taxon>
        <taxon>Onygenales</taxon>
        <taxon>Arthrodermataceae</taxon>
        <taxon>Trichophyton</taxon>
    </lineage>
</organism>
<dbReference type="InterPro" id="IPR000387">
    <property type="entry name" value="Tyr_Pase_dom"/>
</dbReference>
<dbReference type="OrthoDB" id="2017893at2759"/>
<dbReference type="PANTHER" id="PTHR45848">
    <property type="entry name" value="DUAL SPECIFICITY PROTEIN PHOSPHATASE 12 FAMILY MEMBER"/>
    <property type="match status" value="1"/>
</dbReference>
<feature type="domain" description="Tyrosine-protein phosphatase" evidence="5">
    <location>
        <begin position="2"/>
        <end position="149"/>
    </location>
</feature>
<evidence type="ECO:0000313" key="8">
    <source>
        <dbReference type="Proteomes" id="UP000243519"/>
    </source>
</evidence>
<reference evidence="7 8" key="1">
    <citation type="submission" date="2016-05" db="EMBL/GenBank/DDBJ databases">
        <title>Genome sequencing of Trichophyton violaceum CMCC(F)T3l isolated from hair.</title>
        <authorList>
            <person name="Zhan P."/>
            <person name="Tao Y."/>
            <person name="Liu W."/>
        </authorList>
    </citation>
    <scope>NUCLEOTIDE SEQUENCE [LARGE SCALE GENOMIC DNA]</scope>
    <source>
        <strain evidence="8">CMCC(F)T3l</strain>
    </source>
</reference>
<protein>
    <recommendedName>
        <fullName evidence="2">protein-tyrosine-phosphatase</fullName>
        <ecNumber evidence="2">3.1.3.48</ecNumber>
    </recommendedName>
</protein>
<evidence type="ECO:0000256" key="4">
    <source>
        <dbReference type="ARBA" id="ARBA00022912"/>
    </source>
</evidence>
<comment type="caution">
    <text evidence="7">The sequence shown here is derived from an EMBL/GenBank/DDBJ whole genome shotgun (WGS) entry which is preliminary data.</text>
</comment>
<dbReference type="InterPro" id="IPR000340">
    <property type="entry name" value="Dual-sp_phosphatase_cat-dom"/>
</dbReference>
<dbReference type="GO" id="GO:0005634">
    <property type="term" value="C:nucleus"/>
    <property type="evidence" value="ECO:0007669"/>
    <property type="project" value="TreeGrafter"/>
</dbReference>